<name>A0AC34QEL6_9BILA</name>
<sequence length="107" mass="12074">MSIQIHVMLAGEPLQINIAEDFEAETNQNDFCAADFICKTVGDLRNVVHENSKYDGHNMKLIYKGKMLGMDPVESLQKYGFKTGDRLMGLGKPKTELIEDVGLRELR</sequence>
<reference evidence="2" key="1">
    <citation type="submission" date="2022-11" db="UniProtKB">
        <authorList>
            <consortium name="WormBaseParasite"/>
        </authorList>
    </citation>
    <scope>IDENTIFICATION</scope>
</reference>
<dbReference type="WBParaSite" id="JU765_v2.g15771.t1">
    <property type="protein sequence ID" value="JU765_v2.g15771.t1"/>
    <property type="gene ID" value="JU765_v2.g15771"/>
</dbReference>
<accession>A0AC34QEL6</accession>
<proteinExistence type="predicted"/>
<organism evidence="1 2">
    <name type="scientific">Panagrolaimus sp. JU765</name>
    <dbReference type="NCBI Taxonomy" id="591449"/>
    <lineage>
        <taxon>Eukaryota</taxon>
        <taxon>Metazoa</taxon>
        <taxon>Ecdysozoa</taxon>
        <taxon>Nematoda</taxon>
        <taxon>Chromadorea</taxon>
        <taxon>Rhabditida</taxon>
        <taxon>Tylenchina</taxon>
        <taxon>Panagrolaimomorpha</taxon>
        <taxon>Panagrolaimoidea</taxon>
        <taxon>Panagrolaimidae</taxon>
        <taxon>Panagrolaimus</taxon>
    </lineage>
</organism>
<protein>
    <submittedName>
        <fullName evidence="2">Ubiquitin-like domain-containing protein</fullName>
    </submittedName>
</protein>
<evidence type="ECO:0000313" key="1">
    <source>
        <dbReference type="Proteomes" id="UP000887576"/>
    </source>
</evidence>
<evidence type="ECO:0000313" key="2">
    <source>
        <dbReference type="WBParaSite" id="JU765_v2.g15771.t1"/>
    </source>
</evidence>
<dbReference type="Proteomes" id="UP000887576">
    <property type="component" value="Unplaced"/>
</dbReference>